<keyword evidence="5 10" id="KW-0547">Nucleotide-binding</keyword>
<evidence type="ECO:0000256" key="7">
    <source>
        <dbReference type="ARBA" id="ARBA00023134"/>
    </source>
</evidence>
<dbReference type="InterPro" id="IPR016130">
    <property type="entry name" value="Tyr_Pase_AS"/>
</dbReference>
<name>A0AAN0IE12_AMPQE</name>
<keyword evidence="7 10" id="KW-0342">GTP-binding</keyword>
<organism evidence="16 17">
    <name type="scientific">Amphimedon queenslandica</name>
    <name type="common">Sponge</name>
    <dbReference type="NCBI Taxonomy" id="400682"/>
    <lineage>
        <taxon>Eukaryota</taxon>
        <taxon>Metazoa</taxon>
        <taxon>Porifera</taxon>
        <taxon>Demospongiae</taxon>
        <taxon>Heteroscleromorpha</taxon>
        <taxon>Haplosclerida</taxon>
        <taxon>Niphatidae</taxon>
        <taxon>Amphimedon</taxon>
    </lineage>
</organism>
<keyword evidence="4 10" id="KW-0548">Nucleotidyltransferase</keyword>
<dbReference type="SUPFAM" id="SSF56091">
    <property type="entry name" value="DNA ligase/mRNA capping enzyme, catalytic domain"/>
    <property type="match status" value="1"/>
</dbReference>
<proteinExistence type="inferred from homology"/>
<keyword evidence="2 10" id="KW-0507">mRNA processing</keyword>
<dbReference type="SUPFAM" id="SSF50249">
    <property type="entry name" value="Nucleic acid-binding proteins"/>
    <property type="match status" value="1"/>
</dbReference>
<dbReference type="Pfam" id="PF00782">
    <property type="entry name" value="DSPc"/>
    <property type="match status" value="1"/>
</dbReference>
<dbReference type="InterPro" id="IPR000387">
    <property type="entry name" value="Tyr_Pase_dom"/>
</dbReference>
<dbReference type="InterPro" id="IPR029021">
    <property type="entry name" value="Prot-tyrosine_phosphatase-like"/>
</dbReference>
<dbReference type="RefSeq" id="XP_003386465.1">
    <property type="nucleotide sequence ID" value="XM_003386417.3"/>
</dbReference>
<evidence type="ECO:0000256" key="12">
    <source>
        <dbReference type="PIRSR" id="PIRSR036958-2"/>
    </source>
</evidence>
<evidence type="ECO:0000313" key="17">
    <source>
        <dbReference type="Proteomes" id="UP000007879"/>
    </source>
</evidence>
<feature type="binding site" evidence="13">
    <location>
        <begin position="340"/>
        <end position="342"/>
    </location>
    <ligand>
        <name>GTP</name>
        <dbReference type="ChEBI" id="CHEBI:37565"/>
    </ligand>
</feature>
<evidence type="ECO:0000256" key="5">
    <source>
        <dbReference type="ARBA" id="ARBA00022741"/>
    </source>
</evidence>
<keyword evidence="8 10" id="KW-0539">Nucleus</keyword>
<dbReference type="InterPro" id="IPR051029">
    <property type="entry name" value="mRNA_Capping_Enz/RNA_Phosphat"/>
</dbReference>
<evidence type="ECO:0000259" key="15">
    <source>
        <dbReference type="PROSITE" id="PS50056"/>
    </source>
</evidence>
<dbReference type="InterPro" id="IPR017074">
    <property type="entry name" value="mRNA_cap_enz_bifunc"/>
</dbReference>
<protein>
    <recommendedName>
        <fullName evidence="10">mRNA-capping enzyme</fullName>
    </recommendedName>
    <domain>
        <recommendedName>
            <fullName evidence="10">mRNA 5'-triphosphate monophosphatase</fullName>
            <ecNumber evidence="10">3.6.1.74</ecNumber>
        </recommendedName>
        <alternativeName>
            <fullName evidence="10">mRNA 5'-phosphatase</fullName>
        </alternativeName>
    </domain>
    <domain>
        <recommendedName>
            <fullName evidence="10">mRNA guanylyltransferase</fullName>
            <ecNumber evidence="10">2.7.7.50</ecNumber>
        </recommendedName>
        <alternativeName>
            <fullName evidence="10">GTP--RNA guanylyltransferase</fullName>
            <shortName evidence="10">GTase</shortName>
        </alternativeName>
    </domain>
</protein>
<dbReference type="InterPro" id="IPR001339">
    <property type="entry name" value="mRNA_cap_enzyme_adenylation"/>
</dbReference>
<evidence type="ECO:0000256" key="10">
    <source>
        <dbReference type="PIRNR" id="PIRNR036958"/>
    </source>
</evidence>
<dbReference type="EC" id="2.7.7.50" evidence="10"/>
<dbReference type="GO" id="GO:0005524">
    <property type="term" value="F:ATP binding"/>
    <property type="evidence" value="ECO:0007669"/>
    <property type="project" value="InterPro"/>
</dbReference>
<comment type="similarity">
    <text evidence="10">In the N-terminal section; belongs to the non-receptor class of the protein-tyrosine phosphatase family.</text>
</comment>
<dbReference type="PIRSF" id="PIRSF036958">
    <property type="entry name" value="mRNA_capping_HCE"/>
    <property type="match status" value="1"/>
</dbReference>
<keyword evidence="17" id="KW-1185">Reference proteome</keyword>
<dbReference type="SUPFAM" id="SSF52799">
    <property type="entry name" value="(Phosphotyrosine protein) phosphatases II"/>
    <property type="match status" value="1"/>
</dbReference>
<dbReference type="GO" id="GO:0004721">
    <property type="term" value="F:phosphoprotein phosphatase activity"/>
    <property type="evidence" value="ECO:0007669"/>
    <property type="project" value="UniProtKB-UniRule"/>
</dbReference>
<dbReference type="Pfam" id="PF01331">
    <property type="entry name" value="mRNA_cap_enzyme"/>
    <property type="match status" value="1"/>
</dbReference>
<feature type="active site" description="N6-GMP-lysine intermediate" evidence="12">
    <location>
        <position position="291"/>
    </location>
</feature>
<comment type="catalytic activity">
    <reaction evidence="10">
        <text>a 5'-end triphospho-ribonucleoside in mRNA + H2O = a 5'-end diphospho-ribonucleoside in mRNA + phosphate + H(+)</text>
        <dbReference type="Rhea" id="RHEA:67004"/>
        <dbReference type="Rhea" id="RHEA-COMP:17164"/>
        <dbReference type="Rhea" id="RHEA-COMP:17165"/>
        <dbReference type="ChEBI" id="CHEBI:15377"/>
        <dbReference type="ChEBI" id="CHEBI:15378"/>
        <dbReference type="ChEBI" id="CHEBI:43474"/>
        <dbReference type="ChEBI" id="CHEBI:167616"/>
        <dbReference type="ChEBI" id="CHEBI:167618"/>
        <dbReference type="EC" id="3.6.1.74"/>
    </reaction>
</comment>
<feature type="binding site" evidence="13">
    <location>
        <position position="296"/>
    </location>
    <ligand>
        <name>GTP</name>
        <dbReference type="ChEBI" id="CHEBI:37565"/>
    </ligand>
</feature>
<dbReference type="GO" id="GO:0005634">
    <property type="term" value="C:nucleus"/>
    <property type="evidence" value="ECO:0007669"/>
    <property type="project" value="UniProtKB-SubCell"/>
</dbReference>
<dbReference type="PANTHER" id="PTHR10367">
    <property type="entry name" value="MRNA-CAPPING ENZYME"/>
    <property type="match status" value="1"/>
</dbReference>
<feature type="compositionally biased region" description="Basic and acidic residues" evidence="14">
    <location>
        <begin position="576"/>
        <end position="585"/>
    </location>
</feature>
<evidence type="ECO:0000256" key="1">
    <source>
        <dbReference type="ARBA" id="ARBA00004123"/>
    </source>
</evidence>
<evidence type="ECO:0000313" key="16">
    <source>
        <dbReference type="EnsemblMetazoa" id="XP_003386465.1"/>
    </source>
</evidence>
<dbReference type="CDD" id="cd07895">
    <property type="entry name" value="Adenylation_mRNA_capping"/>
    <property type="match status" value="1"/>
</dbReference>
<comment type="catalytic activity">
    <reaction evidence="9">
        <text>a 5'-end diphospho-ribonucleoside in mRNA + GTP + H(+) = a 5'-end (5'-triphosphoguanosine)-ribonucleoside in mRNA + diphosphate</text>
        <dbReference type="Rhea" id="RHEA:67012"/>
        <dbReference type="Rhea" id="RHEA-COMP:17165"/>
        <dbReference type="Rhea" id="RHEA-COMP:17166"/>
        <dbReference type="ChEBI" id="CHEBI:15378"/>
        <dbReference type="ChEBI" id="CHEBI:33019"/>
        <dbReference type="ChEBI" id="CHEBI:37565"/>
        <dbReference type="ChEBI" id="CHEBI:167616"/>
        <dbReference type="ChEBI" id="CHEBI:167617"/>
        <dbReference type="EC" id="2.7.7.50"/>
    </reaction>
    <physiologicalReaction direction="left-to-right" evidence="9">
        <dbReference type="Rhea" id="RHEA:67013"/>
    </physiologicalReaction>
</comment>
<dbReference type="GO" id="GO:0140818">
    <property type="term" value="F:mRNA 5'-triphosphate monophosphatase activity"/>
    <property type="evidence" value="ECO:0007669"/>
    <property type="project" value="UniProtKB-EC"/>
</dbReference>
<evidence type="ECO:0000256" key="14">
    <source>
        <dbReference type="SAM" id="MobiDB-lite"/>
    </source>
</evidence>
<keyword evidence="3 10" id="KW-0808">Transferase</keyword>
<feature type="region of interest" description="Disordered" evidence="14">
    <location>
        <begin position="196"/>
        <end position="223"/>
    </location>
</feature>
<feature type="binding site" evidence="13">
    <location>
        <begin position="456"/>
        <end position="458"/>
    </location>
    <ligand>
        <name>GTP</name>
        <dbReference type="ChEBI" id="CHEBI:37565"/>
    </ligand>
</feature>
<evidence type="ECO:0000256" key="4">
    <source>
        <dbReference type="ARBA" id="ARBA00022695"/>
    </source>
</evidence>
<feature type="region of interest" description="Disordered" evidence="14">
    <location>
        <begin position="576"/>
        <end position="602"/>
    </location>
</feature>
<evidence type="ECO:0000256" key="9">
    <source>
        <dbReference type="ARBA" id="ARBA00044624"/>
    </source>
</evidence>
<dbReference type="EC" id="3.6.1.74" evidence="10"/>
<evidence type="ECO:0000256" key="3">
    <source>
        <dbReference type="ARBA" id="ARBA00022679"/>
    </source>
</evidence>
<dbReference type="KEGG" id="aqu:100641677"/>
<dbReference type="GO" id="GO:0005525">
    <property type="term" value="F:GTP binding"/>
    <property type="evidence" value="ECO:0007669"/>
    <property type="project" value="UniProtKB-UniRule"/>
</dbReference>
<feature type="domain" description="Tyrosine specific protein phosphatases" evidence="15">
    <location>
        <begin position="102"/>
        <end position="169"/>
    </location>
</feature>
<dbReference type="Gene3D" id="3.30.470.30">
    <property type="entry name" value="DNA ligase/mRNA capping enzyme"/>
    <property type="match status" value="1"/>
</dbReference>
<dbReference type="AlphaFoldDB" id="A0AAN0IE12"/>
<reference evidence="16" key="2">
    <citation type="submission" date="2024-06" db="UniProtKB">
        <authorList>
            <consortium name="EnsemblMetazoa"/>
        </authorList>
    </citation>
    <scope>IDENTIFICATION</scope>
</reference>
<comment type="function">
    <text evidence="10">Bifunctional mRNA-capping enzyme exhibiting RNA 5'-triphosphate monophosphatase activity in the N-terminal part and mRNA guanylyltransferase activity in the C-terminal part. Catalyzes the first two steps of cap formation: by removing the gamma-phosphate from the 5'-triphosphate end of nascent mRNA to yield a diphosphate end, and by transferring the GMP moiety of GTP to the 5'-diphosphate terminus of RNA via a covalent enzyme-GMP reaction intermediate.</text>
</comment>
<dbReference type="Proteomes" id="UP000007879">
    <property type="component" value="Unassembled WGS sequence"/>
</dbReference>
<dbReference type="InterPro" id="IPR000340">
    <property type="entry name" value="Dual-sp_phosphatase_cat-dom"/>
</dbReference>
<reference evidence="17" key="1">
    <citation type="journal article" date="2010" name="Nature">
        <title>The Amphimedon queenslandica genome and the evolution of animal complexity.</title>
        <authorList>
            <person name="Srivastava M."/>
            <person name="Simakov O."/>
            <person name="Chapman J."/>
            <person name="Fahey B."/>
            <person name="Gauthier M.E."/>
            <person name="Mitros T."/>
            <person name="Richards G.S."/>
            <person name="Conaco C."/>
            <person name="Dacre M."/>
            <person name="Hellsten U."/>
            <person name="Larroux C."/>
            <person name="Putnam N.H."/>
            <person name="Stanke M."/>
            <person name="Adamska M."/>
            <person name="Darling A."/>
            <person name="Degnan S.M."/>
            <person name="Oakley T.H."/>
            <person name="Plachetzki D.C."/>
            <person name="Zhai Y."/>
            <person name="Adamski M."/>
            <person name="Calcino A."/>
            <person name="Cummins S.F."/>
            <person name="Goodstein D.M."/>
            <person name="Harris C."/>
            <person name="Jackson D.J."/>
            <person name="Leys S.P."/>
            <person name="Shu S."/>
            <person name="Woodcroft B.J."/>
            <person name="Vervoort M."/>
            <person name="Kosik K.S."/>
            <person name="Manning G."/>
            <person name="Degnan B.M."/>
            <person name="Rokhsar D.S."/>
        </authorList>
    </citation>
    <scope>NUCLEOTIDE SEQUENCE [LARGE SCALE GENOMIC DNA]</scope>
</reference>
<evidence type="ECO:0000256" key="6">
    <source>
        <dbReference type="ARBA" id="ARBA00023042"/>
    </source>
</evidence>
<evidence type="ECO:0000256" key="2">
    <source>
        <dbReference type="ARBA" id="ARBA00022664"/>
    </source>
</evidence>
<evidence type="ECO:0000256" key="8">
    <source>
        <dbReference type="ARBA" id="ARBA00023242"/>
    </source>
</evidence>
<dbReference type="PROSITE" id="PS00383">
    <property type="entry name" value="TYR_PHOSPHATASE_1"/>
    <property type="match status" value="1"/>
</dbReference>
<dbReference type="Gene3D" id="3.90.190.10">
    <property type="entry name" value="Protein tyrosine phosphatase superfamily"/>
    <property type="match status" value="1"/>
</dbReference>
<dbReference type="GO" id="GO:0004484">
    <property type="term" value="F:mRNA guanylyltransferase activity"/>
    <property type="evidence" value="ECO:0007669"/>
    <property type="project" value="UniProtKB-UniRule"/>
</dbReference>
<sequence>MSVPPRWRHCPRKGKVIAGKFFPFKTPLSSEYDKDLAEGNRFPLSMLIAFTECIPGHRMGLVIDLTKTSRYYDKRELLKCGIGHHKITCEGYGAAPNAEQVKEFQTLCVNFFKDHPDDIIGVHCTHGFNRTGFLIVSYLIDVECWDLESAVATFSMARPPGIYKEHYLHELAGRYADGDIGSIVAPPLPEWCFEEDEVDSGGEEGGGGKGEEGQDRKGKKRKIEQNNDSAQFAVPLHGVELVLGSTREEVQIACQEALDWEESGFPGSQPVSMDVQNIRFLNEKPYRVSWKADGTRYMLYIKDKGHIYLIDRDNSVFNSPNITFLSRKREGEHLRDCVADSELVLDKVDGAVRPRLLIYDIMMFEGSKDVAKCDHQRRMLCIDRELIMPREEAAKRGIIDKIREPFSVRAKQFWDVSESRMILESYVPKLTHENDGLIYNPTNQPYKPGQCQDLLKWKPPELNTVDFRLNIISEQKVGMLQEKKAQLLVGSGRHTVLFSYLDLHVNKEAKAHNNKIIECSFVDKKWKFLRVRTDKSFPNSFETARSVCMSISQPVTKQWLLEVCEKYRWGIDKGRANKHPLEEPHGSMLPPTKAPRHTATQA</sequence>
<dbReference type="PANTHER" id="PTHR10367:SF17">
    <property type="entry name" value="MRNA-CAPPING ENZYME"/>
    <property type="match status" value="1"/>
</dbReference>
<dbReference type="FunFam" id="3.30.470.30:FF:000040">
    <property type="entry name" value="mRNA-capping enzyme"/>
    <property type="match status" value="1"/>
</dbReference>
<dbReference type="EnsemblMetazoa" id="XM_003386417.3">
    <property type="protein sequence ID" value="XP_003386465.1"/>
    <property type="gene ID" value="LOC100641677"/>
</dbReference>
<dbReference type="GO" id="GO:0004651">
    <property type="term" value="F:polynucleotide 5'-phosphatase activity"/>
    <property type="evidence" value="ECO:0007669"/>
    <property type="project" value="UniProtKB-UniRule"/>
</dbReference>
<dbReference type="GO" id="GO:0006370">
    <property type="term" value="P:7-methylguanosine mRNA capping"/>
    <property type="evidence" value="ECO:0007669"/>
    <property type="project" value="UniProtKB-UniRule"/>
</dbReference>
<dbReference type="PROSITE" id="PS50056">
    <property type="entry name" value="TYR_PHOSPHATASE_2"/>
    <property type="match status" value="1"/>
</dbReference>
<dbReference type="InterPro" id="IPR013846">
    <property type="entry name" value="mRNA_cap_enzyme_C"/>
</dbReference>
<dbReference type="Gene3D" id="2.40.50.140">
    <property type="entry name" value="Nucleic acid-binding proteins"/>
    <property type="match status" value="1"/>
</dbReference>
<feature type="active site" description="Phosphocysteine intermediate" evidence="11">
    <location>
        <position position="124"/>
    </location>
</feature>
<dbReference type="Pfam" id="PF03919">
    <property type="entry name" value="mRNA_cap_C"/>
    <property type="match status" value="1"/>
</dbReference>
<accession>A0AAN0IE12</accession>
<feature type="binding site" evidence="13">
    <location>
        <begin position="530"/>
        <end position="535"/>
    </location>
    <ligand>
        <name>GTP</name>
        <dbReference type="ChEBI" id="CHEBI:37565"/>
    </ligand>
</feature>
<dbReference type="InterPro" id="IPR012340">
    <property type="entry name" value="NA-bd_OB-fold"/>
</dbReference>
<keyword evidence="6 10" id="KW-0506">mRNA capping</keyword>
<evidence type="ECO:0000256" key="13">
    <source>
        <dbReference type="PIRSR" id="PIRSR036958-3"/>
    </source>
</evidence>
<keyword evidence="10" id="KW-0378">Hydrolase</keyword>
<evidence type="ECO:0000256" key="11">
    <source>
        <dbReference type="PIRSR" id="PIRSR036958-1"/>
    </source>
</evidence>
<comment type="similarity">
    <text evidence="10">In the C-terminal section; belongs to the eukaryotic GTase family.</text>
</comment>
<dbReference type="GeneID" id="100641677"/>
<comment type="subcellular location">
    <subcellularLocation>
        <location evidence="1 10">Nucleus</location>
    </subcellularLocation>
</comment>
<feature type="binding site" evidence="13">
    <location>
        <position position="312"/>
    </location>
    <ligand>
        <name>GTP</name>
        <dbReference type="ChEBI" id="CHEBI:37565"/>
    </ligand>
</feature>